<comment type="similarity">
    <text evidence="1">Belongs to the Rv0495c family.</text>
</comment>
<keyword evidence="3" id="KW-1185">Reference proteome</keyword>
<dbReference type="RefSeq" id="WP_100313275.1">
    <property type="nucleotide sequence ID" value="NZ_PGFG01000001.1"/>
</dbReference>
<accession>A0A2M9CRM2</accession>
<evidence type="ECO:0000313" key="3">
    <source>
        <dbReference type="Proteomes" id="UP000230000"/>
    </source>
</evidence>
<dbReference type="Proteomes" id="UP000230000">
    <property type="component" value="Unassembled WGS sequence"/>
</dbReference>
<evidence type="ECO:0000256" key="1">
    <source>
        <dbReference type="ARBA" id="ARBA00093770"/>
    </source>
</evidence>
<sequence length="193" mass="22019">MIWIDDVLVEDEVVEARFVCNLQACKGGCCVDGDAGAPLEAQEAEQIRQAYAEVRHYLPEDHRACIEQKGHVVHDPEFGMVTPLLPNGMCAYAIVENGIVKCAFEKAFHDGKTSFHKPMSCHLYPLRVRKIAQHTAVLYEPRENLCRPACELGEKLGVPVFRFVKQALIRKFGEEFYQALEQIAEKYFQRNRH</sequence>
<gene>
    <name evidence="2" type="ORF">BXY57_0122</name>
</gene>
<name>A0A2M9CRM2_9BACT</name>
<comment type="caution">
    <text evidence="2">The sequence shown here is derived from an EMBL/GenBank/DDBJ whole genome shotgun (WGS) entry which is preliminary data.</text>
</comment>
<proteinExistence type="inferred from homology"/>
<dbReference type="InterPro" id="IPR021458">
    <property type="entry name" value="Rv0495c"/>
</dbReference>
<organism evidence="2 3">
    <name type="scientific">Thermoflavifilum aggregans</name>
    <dbReference type="NCBI Taxonomy" id="454188"/>
    <lineage>
        <taxon>Bacteria</taxon>
        <taxon>Pseudomonadati</taxon>
        <taxon>Bacteroidota</taxon>
        <taxon>Chitinophagia</taxon>
        <taxon>Chitinophagales</taxon>
        <taxon>Chitinophagaceae</taxon>
        <taxon>Thermoflavifilum</taxon>
    </lineage>
</organism>
<dbReference type="Pfam" id="PF11307">
    <property type="entry name" value="DUF3109"/>
    <property type="match status" value="1"/>
</dbReference>
<reference evidence="2 3" key="1">
    <citation type="submission" date="2017-11" db="EMBL/GenBank/DDBJ databases">
        <title>Genomic Encyclopedia of Archaeal and Bacterial Type Strains, Phase II (KMG-II): From Individual Species to Whole Genera.</title>
        <authorList>
            <person name="Goeker M."/>
        </authorList>
    </citation>
    <scope>NUCLEOTIDE SEQUENCE [LARGE SCALE GENOMIC DNA]</scope>
    <source>
        <strain evidence="2 3">DSM 27268</strain>
    </source>
</reference>
<protein>
    <submittedName>
        <fullName evidence="2">Uncharacterized protein DUF3109</fullName>
    </submittedName>
</protein>
<dbReference type="EMBL" id="PGFG01000001">
    <property type="protein sequence ID" value="PJJ74563.1"/>
    <property type="molecule type" value="Genomic_DNA"/>
</dbReference>
<dbReference type="AlphaFoldDB" id="A0A2M9CRM2"/>
<evidence type="ECO:0000313" key="2">
    <source>
        <dbReference type="EMBL" id="PJJ74563.1"/>
    </source>
</evidence>
<dbReference type="OrthoDB" id="597501at2"/>